<gene>
    <name evidence="1" type="ORF">NPIL_260981</name>
</gene>
<organism evidence="1 2">
    <name type="scientific">Nephila pilipes</name>
    <name type="common">Giant wood spider</name>
    <name type="synonym">Nephila maculata</name>
    <dbReference type="NCBI Taxonomy" id="299642"/>
    <lineage>
        <taxon>Eukaryota</taxon>
        <taxon>Metazoa</taxon>
        <taxon>Ecdysozoa</taxon>
        <taxon>Arthropoda</taxon>
        <taxon>Chelicerata</taxon>
        <taxon>Arachnida</taxon>
        <taxon>Araneae</taxon>
        <taxon>Araneomorphae</taxon>
        <taxon>Entelegynae</taxon>
        <taxon>Araneoidea</taxon>
        <taxon>Nephilidae</taxon>
        <taxon>Nephila</taxon>
    </lineage>
</organism>
<accession>A0A8X6QAK9</accession>
<protein>
    <submittedName>
        <fullName evidence="1">Uncharacterized protein</fullName>
    </submittedName>
</protein>
<name>A0A8X6QAK9_NEPPI</name>
<evidence type="ECO:0000313" key="1">
    <source>
        <dbReference type="EMBL" id="GFU08847.1"/>
    </source>
</evidence>
<proteinExistence type="predicted"/>
<dbReference type="Proteomes" id="UP000887013">
    <property type="component" value="Unassembled WGS sequence"/>
</dbReference>
<evidence type="ECO:0000313" key="2">
    <source>
        <dbReference type="Proteomes" id="UP000887013"/>
    </source>
</evidence>
<reference evidence="1" key="1">
    <citation type="submission" date="2020-08" db="EMBL/GenBank/DDBJ databases">
        <title>Multicomponent nature underlies the extraordinary mechanical properties of spider dragline silk.</title>
        <authorList>
            <person name="Kono N."/>
            <person name="Nakamura H."/>
            <person name="Mori M."/>
            <person name="Yoshida Y."/>
            <person name="Ohtoshi R."/>
            <person name="Malay A.D."/>
            <person name="Moran D.A.P."/>
            <person name="Tomita M."/>
            <person name="Numata K."/>
            <person name="Arakawa K."/>
        </authorList>
    </citation>
    <scope>NUCLEOTIDE SEQUENCE</scope>
</reference>
<keyword evidence="2" id="KW-1185">Reference proteome</keyword>
<dbReference type="EMBL" id="BMAW01028744">
    <property type="protein sequence ID" value="GFU08847.1"/>
    <property type="molecule type" value="Genomic_DNA"/>
</dbReference>
<dbReference type="AlphaFoldDB" id="A0A8X6QAK9"/>
<comment type="caution">
    <text evidence="1">The sequence shown here is derived from an EMBL/GenBank/DDBJ whole genome shotgun (WGS) entry which is preliminary data.</text>
</comment>
<sequence length="125" mass="13640">MVFRNPGSVLVVSRRSCATSKRKSFSSCDNSLGTNFAATRFMFKSSHKIACAESLLTPTSSAISRTVKRRSVITKFHTLSTLAALLAVWVLPQRCSLFADVQPSSNRLNHSLICVTPIASFPNTC</sequence>